<protein>
    <recommendedName>
        <fullName evidence="3">Fam-b protein</fullName>
    </recommendedName>
</protein>
<dbReference type="Proteomes" id="UP000195879">
    <property type="component" value="Unassembled WGS sequence"/>
</dbReference>
<dbReference type="AlphaFoldDB" id="A0A1D3L886"/>
<reference evidence="1 2" key="1">
    <citation type="submission" date="2016-08" db="EMBL/GenBank/DDBJ databases">
        <authorList>
            <consortium name="Pathogen Informatics"/>
        </authorList>
    </citation>
    <scope>NUCLEOTIDE SEQUENCE [LARGE SCALE GENOMIC DNA]</scope>
    <source>
        <strain evidence="1 2">DK</strain>
    </source>
</reference>
<evidence type="ECO:0008006" key="3">
    <source>
        <dbReference type="Google" id="ProtNLM"/>
    </source>
</evidence>
<evidence type="ECO:0000313" key="2">
    <source>
        <dbReference type="Proteomes" id="UP000195879"/>
    </source>
</evidence>
<proteinExistence type="predicted"/>
<dbReference type="EMBL" id="FMIO01000125">
    <property type="protein sequence ID" value="SCL85851.1"/>
    <property type="molecule type" value="Genomic_DNA"/>
</dbReference>
<dbReference type="Pfam" id="PF09592">
    <property type="entry name" value="DUF2031"/>
    <property type="match status" value="1"/>
</dbReference>
<dbReference type="InterPro" id="IPR006484">
    <property type="entry name" value="PYST_B"/>
</dbReference>
<sequence>MLADVDNQFYLNNFYESNLNLVDAFNDDGIKYIQNILDEDIKKCKLSNMLFKLKGINMGIKILIHKVVMKLSKIPKKKNKPFKQLRSATSTLNIDYDNFENEYNEIL</sequence>
<accession>A0A1D3L886</accession>
<evidence type="ECO:0000313" key="1">
    <source>
        <dbReference type="EMBL" id="SCL85851.1"/>
    </source>
</evidence>
<organism evidence="1 2">
    <name type="scientific">Plasmodium chabaudi adami</name>
    <dbReference type="NCBI Taxonomy" id="5826"/>
    <lineage>
        <taxon>Eukaryota</taxon>
        <taxon>Sar</taxon>
        <taxon>Alveolata</taxon>
        <taxon>Apicomplexa</taxon>
        <taxon>Aconoidasida</taxon>
        <taxon>Haemosporida</taxon>
        <taxon>Plasmodiidae</taxon>
        <taxon>Plasmodium</taxon>
        <taxon>Plasmodium (Vinckeia)</taxon>
    </lineage>
</organism>
<gene>
    <name evidence="1" type="ORF">PCHDK_000503000</name>
</gene>
<name>A0A1D3L886_PLACE</name>